<comment type="caution">
    <text evidence="2">The sequence shown here is derived from an EMBL/GenBank/DDBJ whole genome shotgun (WGS) entry which is preliminary data.</text>
</comment>
<accession>A0ABT9QSB5</accession>
<keyword evidence="3" id="KW-1185">Reference proteome</keyword>
<evidence type="ECO:0000313" key="2">
    <source>
        <dbReference type="EMBL" id="MDP9849306.1"/>
    </source>
</evidence>
<organism evidence="2 3">
    <name type="scientific">Streptosporangium lutulentum</name>
    <dbReference type="NCBI Taxonomy" id="1461250"/>
    <lineage>
        <taxon>Bacteria</taxon>
        <taxon>Bacillati</taxon>
        <taxon>Actinomycetota</taxon>
        <taxon>Actinomycetes</taxon>
        <taxon>Streptosporangiales</taxon>
        <taxon>Streptosporangiaceae</taxon>
        <taxon>Streptosporangium</taxon>
    </lineage>
</organism>
<name>A0ABT9QSB5_9ACTN</name>
<sequence length="301" mass="32337">MMKRIRRTLAVGATMSALTLTAAIAPTAPAQAAPAGATQARNARAQTAPLIVAYHGLTSAQQTKRFNTLSAQGYQPITVSISIDSSGHSRYAAVWSTSGGAMGKLPFAMYQDMSSAGYQKRFEQYTAQGYLPAAVSATGVGASARFAAIFVKKPGVRFVAKHNITDDELRSTTATARKNGMWLSALDVYGDASVYGSARYIAVWSTNGSSWLSGPESRDQYAEEFKNATALGASYPTIVAVNNYGRYIGVWRKDEKHGSWASYVGMTAAGYQSRFDELKAKGFYPIHISAENGIYAAIWTK</sequence>
<feature type="signal peptide" evidence="1">
    <location>
        <begin position="1"/>
        <end position="32"/>
    </location>
</feature>
<proteinExistence type="predicted"/>
<feature type="chain" id="PRO_5046549416" description="Beta-lactamase" evidence="1">
    <location>
        <begin position="33"/>
        <end position="301"/>
    </location>
</feature>
<dbReference type="InterPro" id="IPR049511">
    <property type="entry name" value="PGH-like_rpt"/>
</dbReference>
<protein>
    <recommendedName>
        <fullName evidence="4">Beta-lactamase</fullName>
    </recommendedName>
</protein>
<evidence type="ECO:0008006" key="4">
    <source>
        <dbReference type="Google" id="ProtNLM"/>
    </source>
</evidence>
<dbReference type="EMBL" id="JAUSQU010000001">
    <property type="protein sequence ID" value="MDP9849306.1"/>
    <property type="molecule type" value="Genomic_DNA"/>
</dbReference>
<dbReference type="RefSeq" id="WP_307567092.1">
    <property type="nucleotide sequence ID" value="NZ_JAUSQU010000001.1"/>
</dbReference>
<gene>
    <name evidence="2" type="ORF">J2853_008517</name>
</gene>
<evidence type="ECO:0000256" key="1">
    <source>
        <dbReference type="SAM" id="SignalP"/>
    </source>
</evidence>
<dbReference type="Pfam" id="PF17660">
    <property type="entry name" value="BTRD1"/>
    <property type="match status" value="4"/>
</dbReference>
<reference evidence="2 3" key="1">
    <citation type="submission" date="2023-07" db="EMBL/GenBank/DDBJ databases">
        <title>Sequencing the genomes of 1000 actinobacteria strains.</title>
        <authorList>
            <person name="Klenk H.-P."/>
        </authorList>
    </citation>
    <scope>NUCLEOTIDE SEQUENCE [LARGE SCALE GENOMIC DNA]</scope>
    <source>
        <strain evidence="2 3">DSM 46740</strain>
    </source>
</reference>
<evidence type="ECO:0000313" key="3">
    <source>
        <dbReference type="Proteomes" id="UP001225356"/>
    </source>
</evidence>
<keyword evidence="1" id="KW-0732">Signal</keyword>
<dbReference type="Proteomes" id="UP001225356">
    <property type="component" value="Unassembled WGS sequence"/>
</dbReference>